<sequence>MTDTNSTASSPRSPIASRDSASPPAGTISAQSIDPALLDEEENPLEQGIADNVIAPSKQSYAIGGGGYNALKTHKGQLYSGMAVGGSHTWNYDPGIWKETKEEPDLWRIDYQTNKRRARNAPKGSGAPVGTEYHWLIVGHQHVRKVDANTYETHLTGAKYKLAHKSATTGSWSIPTVRGQREREIELLEDAKRRIQGLPPVLASEKVKGHRREKGQQSLDTLFSKATREEGKITEAKKRKRVYDGLRHVRAIRGKSKVIPDPYARAHDIHFGKQGTGSSEVYALLRPPLQAIQQQVEIKVEIKSDVASVLVVYSPIAEEMRQNAPQIYSTEERVPMLLNPREIYQINPRNHHKMDANGKPRNISPAWSQSVAMKGEKCTWVTALQVDNSSRDLPSSPATGVRLEDVRL</sequence>
<feature type="region of interest" description="Disordered" evidence="1">
    <location>
        <begin position="389"/>
        <end position="408"/>
    </location>
</feature>
<reference evidence="3" key="1">
    <citation type="submission" date="2015-09" db="EMBL/GenBank/DDBJ databases">
        <authorList>
            <person name="Fill T.P."/>
            <person name="Baretta J.F."/>
            <person name="de Almeida L.G."/>
            <person name="Rocha M."/>
            <person name="de Souza D.H."/>
            <person name="Malavazi I."/>
            <person name="Cerdeira L.T."/>
            <person name="Hong H."/>
            <person name="Samborskyy M."/>
            <person name="de Vasconcelos A.T."/>
            <person name="Leadlay P."/>
            <person name="Rodrigues-Filho E."/>
        </authorList>
    </citation>
    <scope>NUCLEOTIDE SEQUENCE [LARGE SCALE GENOMIC DNA]</scope>
    <source>
        <strain evidence="3">LaBioMMi 136</strain>
    </source>
</reference>
<proteinExistence type="predicted"/>
<evidence type="ECO:0000313" key="3">
    <source>
        <dbReference type="Proteomes" id="UP000190744"/>
    </source>
</evidence>
<name>A0A1S9RG69_PENBI</name>
<gene>
    <name evidence="2" type="ORF">PEBR_29783</name>
</gene>
<feature type="region of interest" description="Disordered" evidence="1">
    <location>
        <begin position="1"/>
        <end position="32"/>
    </location>
</feature>
<organism evidence="2 3">
    <name type="scientific">Penicillium brasilianum</name>
    <dbReference type="NCBI Taxonomy" id="104259"/>
    <lineage>
        <taxon>Eukaryota</taxon>
        <taxon>Fungi</taxon>
        <taxon>Dikarya</taxon>
        <taxon>Ascomycota</taxon>
        <taxon>Pezizomycotina</taxon>
        <taxon>Eurotiomycetes</taxon>
        <taxon>Eurotiomycetidae</taxon>
        <taxon>Eurotiales</taxon>
        <taxon>Aspergillaceae</taxon>
        <taxon>Penicillium</taxon>
    </lineage>
</organism>
<feature type="compositionally biased region" description="Polar residues" evidence="1">
    <location>
        <begin position="1"/>
        <end position="12"/>
    </location>
</feature>
<protein>
    <submittedName>
        <fullName evidence="2">Uncharacterized protein</fullName>
    </submittedName>
</protein>
<evidence type="ECO:0000256" key="1">
    <source>
        <dbReference type="SAM" id="MobiDB-lite"/>
    </source>
</evidence>
<accession>A0A1S9RG69</accession>
<evidence type="ECO:0000313" key="2">
    <source>
        <dbReference type="EMBL" id="OOQ84503.1"/>
    </source>
</evidence>
<dbReference type="Proteomes" id="UP000190744">
    <property type="component" value="Unassembled WGS sequence"/>
</dbReference>
<dbReference type="AlphaFoldDB" id="A0A1S9RG69"/>
<comment type="caution">
    <text evidence="2">The sequence shown here is derived from an EMBL/GenBank/DDBJ whole genome shotgun (WGS) entry which is preliminary data.</text>
</comment>
<feature type="compositionally biased region" description="Polar residues" evidence="1">
    <location>
        <begin position="389"/>
        <end position="398"/>
    </location>
</feature>
<dbReference type="EMBL" id="LJBN01000179">
    <property type="protein sequence ID" value="OOQ84503.1"/>
    <property type="molecule type" value="Genomic_DNA"/>
</dbReference>